<protein>
    <recommendedName>
        <fullName evidence="2">Type VI secretion system component TssM1 N-terminal domain-containing protein</fullName>
    </recommendedName>
</protein>
<organism evidence="3 4">
    <name type="scientific">Legionella pneumophila</name>
    <dbReference type="NCBI Taxonomy" id="446"/>
    <lineage>
        <taxon>Bacteria</taxon>
        <taxon>Pseudomonadati</taxon>
        <taxon>Pseudomonadota</taxon>
        <taxon>Gammaproteobacteria</taxon>
        <taxon>Legionellales</taxon>
        <taxon>Legionellaceae</taxon>
        <taxon>Legionella</taxon>
    </lineage>
</organism>
<dbReference type="EMBL" id="DACSEI010000044">
    <property type="protein sequence ID" value="HAT1597545.1"/>
    <property type="molecule type" value="Genomic_DNA"/>
</dbReference>
<evidence type="ECO:0000256" key="1">
    <source>
        <dbReference type="SAM" id="Phobius"/>
    </source>
</evidence>
<keyword evidence="1" id="KW-1133">Transmembrane helix</keyword>
<feature type="transmembrane region" description="Helical" evidence="1">
    <location>
        <begin position="393"/>
        <end position="411"/>
    </location>
</feature>
<reference evidence="3" key="1">
    <citation type="journal article" date="2018" name="Genome Biol.">
        <title>SKESA: strategic k-mer extension for scrupulous assemblies.</title>
        <authorList>
            <person name="Souvorov A."/>
            <person name="Agarwala R."/>
            <person name="Lipman D.J."/>
        </authorList>
    </citation>
    <scope>NUCLEOTIDE SEQUENCE</scope>
    <source>
        <strain evidence="3">D3612</strain>
    </source>
</reference>
<gene>
    <name evidence="3" type="ORF">I8Y58_002802</name>
</gene>
<dbReference type="InterPro" id="IPR053156">
    <property type="entry name" value="T6SS_TssM-like"/>
</dbReference>
<dbReference type="Pfam" id="PF14331">
    <property type="entry name" value="IcmF-related_N"/>
    <property type="match status" value="1"/>
</dbReference>
<evidence type="ECO:0000313" key="4">
    <source>
        <dbReference type="Proteomes" id="UP000861567"/>
    </source>
</evidence>
<keyword evidence="1" id="KW-0812">Transmembrane</keyword>
<evidence type="ECO:0000313" key="3">
    <source>
        <dbReference type="EMBL" id="HAT1597545.1"/>
    </source>
</evidence>
<reference evidence="3" key="2">
    <citation type="submission" date="2020-11" db="EMBL/GenBank/DDBJ databases">
        <authorList>
            <consortium name="NCBI Pathogen Detection Project"/>
        </authorList>
    </citation>
    <scope>NUCLEOTIDE SEQUENCE</scope>
    <source>
        <strain evidence="3">D3612</strain>
    </source>
</reference>
<dbReference type="PANTHER" id="PTHR36153:SF1">
    <property type="entry name" value="TYPE VI SECRETION SYSTEM COMPONENT TSSM1"/>
    <property type="match status" value="1"/>
</dbReference>
<evidence type="ECO:0000259" key="2">
    <source>
        <dbReference type="Pfam" id="PF14331"/>
    </source>
</evidence>
<feature type="transmembrane region" description="Helical" evidence="1">
    <location>
        <begin position="7"/>
        <end position="27"/>
    </location>
</feature>
<name>A0AAN5KTE3_LEGPN</name>
<comment type="caution">
    <text evidence="3">The sequence shown here is derived from an EMBL/GenBank/DDBJ whole genome shotgun (WGS) entry which is preliminary data.</text>
</comment>
<dbReference type="InterPro" id="IPR025743">
    <property type="entry name" value="TssM1_N"/>
</dbReference>
<feature type="transmembrane region" description="Helical" evidence="1">
    <location>
        <begin position="33"/>
        <end position="53"/>
    </location>
</feature>
<proteinExistence type="predicted"/>
<sequence length="1168" mass="136736">MMRILGQFIFWLLTFTFFALYSAFIVVSYDYPIWIGFLVFFGITSLFFIVTAISRSVSHWYSKLKTKKQKVIGEKIETGGLNLTLNNLINYIHKNNVAGGEKRFKQMPWVLFLGSSKAIELDIYKLHTHFEVGDSEDVELQLNKAVVLENQVTWFVDEALLKSNTPKKIEQQWQDFLKAIKKYKYPESALQQIVVEIPARLFMSNDKTQLSYYACTLRDRVNQVSSLTGYRQKILFLISGCQELEGFNAYISSIPENMRHQGMGYVLDDPVGSSSSRQSLQQIVGRLQDVIDIVLFNREYHVDTQIFNFPLSIDKLIDNYALFTELFFAQNSYSESPFLMGIYLTGIYESKGTNELAFMYDFIDKIQVAIMCPMIPLCSELKKQRIQTYKKMALWYLFGFFIAGYLIYNYTQTNKRLIDLMRLIPAKRIYTNNLEENLLEFNGFYALMHEVDKFKNQWQIKILPYRGGLVRLYDYFSVLFVNQFNQHVVKLLDDRIVSLLRQQDVSDRQKAYIVQNLISRINIIQLKLSGANRETLQKMSSPEIKYLGYENILDEIQNAFGLLYKDYIFWNNRDDSLRIQFGTLKRWLEDSGYLRSDLRWLIEWGNTRPDIHSVCLNDFWLGSISIRRNEIPPGYTSQGELAIEQLLAEIEYALPLDGNYVRRRKLFEVWYDEEHITKWKQFILNFNQGEQSLAYQFEWDQTFDEMLTPAGPYFAMIYRVDSEFQNNLHIKTPRWIDLTHKFAELLNYRYESEQGIQFKEISSVFSKWMMKFNTRPSELKEEPKARNGMSPPKLKREVSTQATPSLTFNDKIDAAKAYMTYRGLLKKLYDKPFVQTVKAYAASKNLYESQSSYSKDSDIIQAYQALIDIRRSLDHYDQLDDGNPFWLLMRGPIDFYLDYINRYASCYIQQKWLDEVYLQSVSAEGEELNTLLFGKEGIIWNFHENYTKAFIRQVGKNYVPIRVLNHKFPLTTDYYHLLTYGSHIDIKDNQGADVKKQLEAKLPTDITIKTKPVNLSGKRPKSLPYKTTLNIKCSDKLVTLNNYNYPSQKTIRNWTLDSCGPVEINIYLPAATLSINYDGNDGFLHFLLDYAKGGVSYPAKYFPDHVKYLRDNNIDAIQVYYSLGGARDVVWQISKYLTSIKQEKVEKIKFAQKTKVPRVIAQCWKQGT</sequence>
<feature type="domain" description="Type VI secretion system component TssM1 N-terminal" evidence="2">
    <location>
        <begin position="170"/>
        <end position="350"/>
    </location>
</feature>
<keyword evidence="1" id="KW-0472">Membrane</keyword>
<dbReference type="Proteomes" id="UP000861567">
    <property type="component" value="Unassembled WGS sequence"/>
</dbReference>
<dbReference type="PANTHER" id="PTHR36153">
    <property type="entry name" value="INNER MEMBRANE PROTEIN-RELATED"/>
    <property type="match status" value="1"/>
</dbReference>
<accession>A0AAN5KTE3</accession>
<dbReference type="AlphaFoldDB" id="A0AAN5KTE3"/>